<reference evidence="3" key="1">
    <citation type="book" date="2010" name="EXTREMOPHILES" publisher="0:0-0">
        <title>Complete genome sequences of ten hyperthermophilic archaea reveal their metabolic capabilities and possible ecological roles.</title>
        <editorList>
            <person name="?"/>
        </editorList>
        <authorList>
            <person name="Ravin N.V."/>
            <person name="Mardanov A.V."/>
            <person name="Bonch-Osmolovskaya E.A."/>
            <person name="Skryabin K.G."/>
        </authorList>
    </citation>
    <scope>NUCLEOTIDE SEQUENCE [LARGE SCALE GENOMIC DNA]</scope>
    <source>
        <strain evidence="3">1505</strain>
    </source>
</reference>
<protein>
    <submittedName>
        <fullName evidence="2">Uncharacterized protein</fullName>
    </submittedName>
</protein>
<dbReference type="Proteomes" id="UP000266720">
    <property type="component" value="Chromosome"/>
</dbReference>
<gene>
    <name evidence="2" type="ORF">TCARB_1296</name>
</gene>
<dbReference type="GeneID" id="16572857"/>
<dbReference type="KEGG" id="tcb:TCARB_1296"/>
<feature type="transmembrane region" description="Helical" evidence="1">
    <location>
        <begin position="123"/>
        <end position="140"/>
    </location>
</feature>
<dbReference type="AlphaFoldDB" id="A0A3G1A631"/>
<keyword evidence="1" id="KW-1133">Transmembrane helix</keyword>
<feature type="transmembrane region" description="Helical" evidence="1">
    <location>
        <begin position="43"/>
        <end position="59"/>
    </location>
</feature>
<name>A0A3G1A631_9CREN</name>
<keyword evidence="1" id="KW-0812">Transmembrane</keyword>
<evidence type="ECO:0000313" key="3">
    <source>
        <dbReference type="Proteomes" id="UP000266720"/>
    </source>
</evidence>
<evidence type="ECO:0000256" key="1">
    <source>
        <dbReference type="SAM" id="Phobius"/>
    </source>
</evidence>
<feature type="transmembrane region" description="Helical" evidence="1">
    <location>
        <begin position="89"/>
        <end position="111"/>
    </location>
</feature>
<proteinExistence type="predicted"/>
<evidence type="ECO:0000313" key="2">
    <source>
        <dbReference type="EMBL" id="AJB42342.1"/>
    </source>
</evidence>
<keyword evidence="1" id="KW-0472">Membrane</keyword>
<dbReference type="RefSeq" id="WP_020961905.1">
    <property type="nucleotide sequence ID" value="NZ_CP007493.1"/>
</dbReference>
<feature type="transmembrane region" description="Helical" evidence="1">
    <location>
        <begin position="12"/>
        <end position="37"/>
    </location>
</feature>
<dbReference type="GeneID" id="25406707"/>
<organism evidence="2 3">
    <name type="scientific">Thermofilum adornatum 1505</name>
    <dbReference type="NCBI Taxonomy" id="697581"/>
    <lineage>
        <taxon>Archaea</taxon>
        <taxon>Thermoproteota</taxon>
        <taxon>Thermoprotei</taxon>
        <taxon>Thermofilales</taxon>
        <taxon>Thermofilaceae</taxon>
        <taxon>Thermofilum</taxon>
    </lineage>
</organism>
<accession>A0A3G1A631</accession>
<sequence length="145" mass="16164">MPAEVVSSKTVAIRVVSALVILLVLLWLFSTSLFIPIRIYREIYIGNIFVAVIAFIFALKAEELASPLSNEVSLRFRLNSQKIGGSLKWGLRLISLAVLYVGLHGVLFQILTWYFEHNVSSTIYNSVFVVTGSVIVYQVIKAITS</sequence>
<dbReference type="EMBL" id="CP007493">
    <property type="protein sequence ID" value="AJB42342.1"/>
    <property type="molecule type" value="Genomic_DNA"/>
</dbReference>